<comment type="caution">
    <text evidence="9">Lacks conserved residue(s) required for the propagation of feature annotation.</text>
</comment>
<dbReference type="InterPro" id="IPR027417">
    <property type="entry name" value="P-loop_NTPase"/>
</dbReference>
<evidence type="ECO:0000256" key="4">
    <source>
        <dbReference type="ARBA" id="ARBA00022741"/>
    </source>
</evidence>
<keyword evidence="7 9" id="KW-0460">Magnesium</keyword>
<sequence length="217" mass="23515">MNQVKLIVAGIGTEIGKTVASAVLVEALQADYWKPIQSGGLDDSDTDTVRRLISNSASCFHTEAYRLTQPLSPHAAAEIDGITIELDAFEVPQTRSNLVIELAGGLMVPLNNQDLTIDLVKKLNLPVVLVSRNYLGSINHTLLSVDACRSRNIPLMGILFNGPTVPSTETLILNYTGLPCLGRIGQEEAVTKAVIIKYAAGILPRLHQLIEAFQQKF</sequence>
<dbReference type="InterPro" id="IPR004472">
    <property type="entry name" value="DTB_synth_BioD"/>
</dbReference>
<organism evidence="10 11">
    <name type="scientific">Spirosoma pollinicola</name>
    <dbReference type="NCBI Taxonomy" id="2057025"/>
    <lineage>
        <taxon>Bacteria</taxon>
        <taxon>Pseudomonadati</taxon>
        <taxon>Bacteroidota</taxon>
        <taxon>Cytophagia</taxon>
        <taxon>Cytophagales</taxon>
        <taxon>Cytophagaceae</taxon>
        <taxon>Spirosoma</taxon>
    </lineage>
</organism>
<feature type="binding site" evidence="9">
    <location>
        <position position="101"/>
    </location>
    <ligand>
        <name>Mg(2+)</name>
        <dbReference type="ChEBI" id="CHEBI:18420"/>
    </ligand>
</feature>
<evidence type="ECO:0000256" key="3">
    <source>
        <dbReference type="ARBA" id="ARBA00022723"/>
    </source>
</evidence>
<evidence type="ECO:0000256" key="1">
    <source>
        <dbReference type="ARBA" id="ARBA00022490"/>
    </source>
</evidence>
<comment type="function">
    <text evidence="9">Catalyzes a mechanistically unusual reaction, the ATP-dependent insertion of CO2 between the N7 and N8 nitrogen atoms of 7,8-diaminopelargonic acid (DAPA, also called 7,8-diammoniononanoate) to form a ureido ring.</text>
</comment>
<dbReference type="KEGG" id="spir:CWM47_10425"/>
<protein>
    <recommendedName>
        <fullName evidence="9">ATP-dependent dethiobiotin synthetase BioD</fullName>
        <ecNumber evidence="9">6.3.3.3</ecNumber>
    </recommendedName>
    <alternativeName>
        <fullName evidence="9">DTB synthetase</fullName>
        <shortName evidence="9">DTBS</shortName>
    </alternativeName>
    <alternativeName>
        <fullName evidence="9">Dethiobiotin synthase</fullName>
    </alternativeName>
</protein>
<evidence type="ECO:0000256" key="2">
    <source>
        <dbReference type="ARBA" id="ARBA00022598"/>
    </source>
</evidence>
<dbReference type="AlphaFoldDB" id="A0A2K8YX72"/>
<evidence type="ECO:0000256" key="7">
    <source>
        <dbReference type="ARBA" id="ARBA00022842"/>
    </source>
</evidence>
<feature type="binding site" evidence="9">
    <location>
        <position position="208"/>
    </location>
    <ligand>
        <name>ATP</name>
        <dbReference type="ChEBI" id="CHEBI:30616"/>
    </ligand>
</feature>
<dbReference type="GO" id="GO:0004141">
    <property type="term" value="F:dethiobiotin synthase activity"/>
    <property type="evidence" value="ECO:0007669"/>
    <property type="project" value="UniProtKB-UniRule"/>
</dbReference>
<feature type="binding site" evidence="9">
    <location>
        <position position="18"/>
    </location>
    <ligand>
        <name>Mg(2+)</name>
        <dbReference type="ChEBI" id="CHEBI:18420"/>
    </ligand>
</feature>
<keyword evidence="1 9" id="KW-0963">Cytoplasm</keyword>
<keyword evidence="11" id="KW-1185">Reference proteome</keyword>
<evidence type="ECO:0000256" key="6">
    <source>
        <dbReference type="ARBA" id="ARBA00022840"/>
    </source>
</evidence>
<proteinExistence type="inferred from homology"/>
<gene>
    <name evidence="9 10" type="primary">bioD</name>
    <name evidence="10" type="ORF">CWM47_10425</name>
</gene>
<keyword evidence="3 9" id="KW-0479">Metal-binding</keyword>
<comment type="subunit">
    <text evidence="9">Homodimer.</text>
</comment>
<dbReference type="UniPathway" id="UPA00078">
    <property type="reaction ID" value="UER00161"/>
</dbReference>
<dbReference type="OrthoDB" id="9802097at2"/>
<comment type="cofactor">
    <cofactor evidence="9">
        <name>Mg(2+)</name>
        <dbReference type="ChEBI" id="CHEBI:18420"/>
    </cofactor>
</comment>
<feature type="binding site" evidence="9">
    <location>
        <position position="45"/>
    </location>
    <ligand>
        <name>Mg(2+)</name>
        <dbReference type="ChEBI" id="CHEBI:18420"/>
    </ligand>
</feature>
<keyword evidence="2 9" id="KW-0436">Ligase</keyword>
<reference evidence="10 11" key="1">
    <citation type="submission" date="2017-11" db="EMBL/GenBank/DDBJ databases">
        <title>Taxonomic description and genome sequences of Spirosoma HA7 sp. nov., isolated from pollen microhabitat of Corylus avellana.</title>
        <authorList>
            <person name="Ambika Manirajan B."/>
            <person name="Suarez C."/>
            <person name="Ratering S."/>
            <person name="Geissler-Plaum R."/>
            <person name="Cardinale M."/>
            <person name="Sylvia S."/>
        </authorList>
    </citation>
    <scope>NUCLEOTIDE SEQUENCE [LARGE SCALE GENOMIC DNA]</scope>
    <source>
        <strain evidence="10 11">HA7</strain>
    </source>
</reference>
<dbReference type="Proteomes" id="UP000232883">
    <property type="component" value="Chromosome"/>
</dbReference>
<dbReference type="PIRSF" id="PIRSF006755">
    <property type="entry name" value="DTB_synth"/>
    <property type="match status" value="1"/>
</dbReference>
<evidence type="ECO:0000313" key="11">
    <source>
        <dbReference type="Proteomes" id="UP000232883"/>
    </source>
</evidence>
<keyword evidence="6 9" id="KW-0067">ATP-binding</keyword>
<dbReference type="EMBL" id="CP025096">
    <property type="protein sequence ID" value="AUD02199.1"/>
    <property type="molecule type" value="Genomic_DNA"/>
</dbReference>
<keyword evidence="5 9" id="KW-0093">Biotin biosynthesis</keyword>
<feature type="binding site" evidence="9">
    <location>
        <begin position="204"/>
        <end position="206"/>
    </location>
    <ligand>
        <name>ATP</name>
        <dbReference type="ChEBI" id="CHEBI:30616"/>
    </ligand>
</feature>
<comment type="similarity">
    <text evidence="9">Belongs to the dethiobiotin synthetase family.</text>
</comment>
<dbReference type="HAMAP" id="MF_00336">
    <property type="entry name" value="BioD"/>
    <property type="match status" value="1"/>
</dbReference>
<comment type="catalytic activity">
    <reaction evidence="8">
        <text>(7R,8S)-8-amino-7-(carboxyamino)nonanoate + ATP = (4R,5S)-dethiobiotin + ADP + phosphate + H(+)</text>
        <dbReference type="Rhea" id="RHEA:63684"/>
        <dbReference type="ChEBI" id="CHEBI:15378"/>
        <dbReference type="ChEBI" id="CHEBI:30616"/>
        <dbReference type="ChEBI" id="CHEBI:43474"/>
        <dbReference type="ChEBI" id="CHEBI:149470"/>
        <dbReference type="ChEBI" id="CHEBI:149473"/>
        <dbReference type="ChEBI" id="CHEBI:456216"/>
    </reaction>
</comment>
<comment type="pathway">
    <text evidence="9">Cofactor biosynthesis; biotin biosynthesis; biotin from 7,8-diaminononanoate: step 1/2.</text>
</comment>
<dbReference type="Pfam" id="PF13500">
    <property type="entry name" value="AAA_26"/>
    <property type="match status" value="1"/>
</dbReference>
<feature type="binding site" evidence="9">
    <location>
        <position position="45"/>
    </location>
    <ligand>
        <name>ATP</name>
        <dbReference type="ChEBI" id="CHEBI:30616"/>
    </ligand>
</feature>
<dbReference type="GO" id="GO:0005829">
    <property type="term" value="C:cytosol"/>
    <property type="evidence" value="ECO:0007669"/>
    <property type="project" value="TreeGrafter"/>
</dbReference>
<keyword evidence="4 9" id="KW-0547">Nucleotide-binding</keyword>
<evidence type="ECO:0000256" key="5">
    <source>
        <dbReference type="ARBA" id="ARBA00022756"/>
    </source>
</evidence>
<dbReference type="RefSeq" id="WP_100987918.1">
    <property type="nucleotide sequence ID" value="NZ_CP025096.1"/>
</dbReference>
<feature type="binding site" evidence="9">
    <location>
        <begin position="101"/>
        <end position="104"/>
    </location>
    <ligand>
        <name>ATP</name>
        <dbReference type="ChEBI" id="CHEBI:30616"/>
    </ligand>
</feature>
<comment type="subcellular location">
    <subcellularLocation>
        <location evidence="9">Cytoplasm</location>
    </subcellularLocation>
</comment>
<evidence type="ECO:0000256" key="9">
    <source>
        <dbReference type="HAMAP-Rule" id="MF_00336"/>
    </source>
</evidence>
<comment type="catalytic activity">
    <reaction evidence="9">
        <text>(7R,8S)-7,8-diammoniononanoate + CO2 + ATP = (4R,5S)-dethiobiotin + ADP + phosphate + 3 H(+)</text>
        <dbReference type="Rhea" id="RHEA:15805"/>
        <dbReference type="ChEBI" id="CHEBI:15378"/>
        <dbReference type="ChEBI" id="CHEBI:16526"/>
        <dbReference type="ChEBI" id="CHEBI:30616"/>
        <dbReference type="ChEBI" id="CHEBI:43474"/>
        <dbReference type="ChEBI" id="CHEBI:149469"/>
        <dbReference type="ChEBI" id="CHEBI:149473"/>
        <dbReference type="ChEBI" id="CHEBI:456216"/>
        <dbReference type="EC" id="6.3.3.3"/>
    </reaction>
</comment>
<feature type="binding site" evidence="9">
    <location>
        <begin position="14"/>
        <end position="19"/>
    </location>
    <ligand>
        <name>ATP</name>
        <dbReference type="ChEBI" id="CHEBI:30616"/>
    </ligand>
</feature>
<dbReference type="PANTHER" id="PTHR43210:SF2">
    <property type="entry name" value="ATP-DEPENDENT DETHIOBIOTIN SYNTHETASE BIOD 2"/>
    <property type="match status" value="1"/>
</dbReference>
<dbReference type="GO" id="GO:0009102">
    <property type="term" value="P:biotin biosynthetic process"/>
    <property type="evidence" value="ECO:0007669"/>
    <property type="project" value="UniProtKB-UniRule"/>
</dbReference>
<dbReference type="GO" id="GO:0000287">
    <property type="term" value="F:magnesium ion binding"/>
    <property type="evidence" value="ECO:0007669"/>
    <property type="project" value="UniProtKB-UniRule"/>
</dbReference>
<dbReference type="NCBIfam" id="TIGR00347">
    <property type="entry name" value="bioD"/>
    <property type="match status" value="1"/>
</dbReference>
<feature type="binding site" evidence="9">
    <location>
        <position position="38"/>
    </location>
    <ligand>
        <name>substrate</name>
    </ligand>
</feature>
<feature type="active site" evidence="9">
    <location>
        <position position="34"/>
    </location>
</feature>
<accession>A0A2K8YX72</accession>
<dbReference type="EC" id="6.3.3.3" evidence="9"/>
<dbReference type="Gene3D" id="3.40.50.300">
    <property type="entry name" value="P-loop containing nucleotide triphosphate hydrolases"/>
    <property type="match status" value="1"/>
</dbReference>
<evidence type="ECO:0000256" key="8">
    <source>
        <dbReference type="ARBA" id="ARBA00047386"/>
    </source>
</evidence>
<dbReference type="PANTHER" id="PTHR43210">
    <property type="entry name" value="DETHIOBIOTIN SYNTHETASE"/>
    <property type="match status" value="1"/>
</dbReference>
<name>A0A2K8YX72_9BACT</name>
<dbReference type="CDD" id="cd03109">
    <property type="entry name" value="DTBS"/>
    <property type="match status" value="1"/>
</dbReference>
<dbReference type="GO" id="GO:0005524">
    <property type="term" value="F:ATP binding"/>
    <property type="evidence" value="ECO:0007669"/>
    <property type="project" value="UniProtKB-UniRule"/>
</dbReference>
<dbReference type="SUPFAM" id="SSF52540">
    <property type="entry name" value="P-loop containing nucleoside triphosphate hydrolases"/>
    <property type="match status" value="1"/>
</dbReference>
<evidence type="ECO:0000313" key="10">
    <source>
        <dbReference type="EMBL" id="AUD02199.1"/>
    </source>
</evidence>